<dbReference type="InterPro" id="IPR036188">
    <property type="entry name" value="FAD/NAD-bd_sf"/>
</dbReference>
<dbReference type="Gene3D" id="3.30.9.10">
    <property type="entry name" value="D-Amino Acid Oxidase, subunit A, domain 2"/>
    <property type="match status" value="1"/>
</dbReference>
<organism evidence="3 4">
    <name type="scientific">Novosphingobium pentaromativorans</name>
    <dbReference type="NCBI Taxonomy" id="205844"/>
    <lineage>
        <taxon>Bacteria</taxon>
        <taxon>Pseudomonadati</taxon>
        <taxon>Pseudomonadota</taxon>
        <taxon>Alphaproteobacteria</taxon>
        <taxon>Sphingomonadales</taxon>
        <taxon>Sphingomonadaceae</taxon>
        <taxon>Novosphingobium</taxon>
    </lineage>
</organism>
<comment type="caution">
    <text evidence="3">The sequence shown here is derived from an EMBL/GenBank/DDBJ whole genome shotgun (WGS) entry which is preliminary data.</text>
</comment>
<reference evidence="3 4" key="1">
    <citation type="submission" date="2017-08" db="EMBL/GenBank/DDBJ databases">
        <title>Infants hospitalized years apart are colonized by the same room-sourced microbial strains.</title>
        <authorList>
            <person name="Brooks B."/>
            <person name="Olm M.R."/>
            <person name="Firek B.A."/>
            <person name="Baker R."/>
            <person name="Thomas B.C."/>
            <person name="Morowitz M.J."/>
            <person name="Banfield J.F."/>
        </authorList>
    </citation>
    <scope>NUCLEOTIDE SEQUENCE [LARGE SCALE GENOMIC DNA]</scope>
    <source>
        <strain evidence="3">S2_005_002_R2_33</strain>
    </source>
</reference>
<dbReference type="InterPro" id="IPR006076">
    <property type="entry name" value="FAD-dep_OxRdtase"/>
</dbReference>
<dbReference type="PANTHER" id="PTHR13847:SF201">
    <property type="entry name" value="PUTATIBE OXIDOREDUCTASE"/>
    <property type="match status" value="1"/>
</dbReference>
<dbReference type="EMBL" id="QFPX01000025">
    <property type="protein sequence ID" value="PZQ51736.1"/>
    <property type="molecule type" value="Genomic_DNA"/>
</dbReference>
<evidence type="ECO:0000313" key="3">
    <source>
        <dbReference type="EMBL" id="PZQ51736.1"/>
    </source>
</evidence>
<evidence type="ECO:0000259" key="2">
    <source>
        <dbReference type="Pfam" id="PF01266"/>
    </source>
</evidence>
<dbReference type="PANTHER" id="PTHR13847">
    <property type="entry name" value="SARCOSINE DEHYDROGENASE-RELATED"/>
    <property type="match status" value="1"/>
</dbReference>
<gene>
    <name evidence="3" type="ORF">DI555_20830</name>
</gene>
<dbReference type="GO" id="GO:0005737">
    <property type="term" value="C:cytoplasm"/>
    <property type="evidence" value="ECO:0007669"/>
    <property type="project" value="TreeGrafter"/>
</dbReference>
<protein>
    <submittedName>
        <fullName evidence="3">FAD-dependent oxidoreductase</fullName>
    </submittedName>
</protein>
<dbReference type="Proteomes" id="UP000249082">
    <property type="component" value="Unassembled WGS sequence"/>
</dbReference>
<name>A0A2W5NDX0_9SPHN</name>
<evidence type="ECO:0000256" key="1">
    <source>
        <dbReference type="ARBA" id="ARBA00023002"/>
    </source>
</evidence>
<dbReference type="AlphaFoldDB" id="A0A2W5NDX0"/>
<dbReference type="Gene3D" id="3.50.50.60">
    <property type="entry name" value="FAD/NAD(P)-binding domain"/>
    <property type="match status" value="1"/>
</dbReference>
<proteinExistence type="predicted"/>
<sequence length="413" mass="44222">MTAGAALALTEARDLRTGTVPWREKDWLPPATGELPSRDVDIAILGGGIMGAILADRLTAQGRTVAVIDRRAPGTGSTAASTAQLMWAMDVPLTMLAERLGEREAARRWKRVFAALERFGKHLDSIGGDLKQDSPTLYLAGDLLGPEALQAEAALHCRHGLPSRFLSADEMAERYAIAPRAGLVSTGTYAIDPVRTCHALLDRALGRGASIAYPVDIAALHPSARGIELETEDGRSFMAGNVILATGYERARLFLPDAFSLLSTFAIAAPPGTAPLWNENAMIWEASDPYLYVRASRDGRIIAGGEDIDVADKDTRDRLLPGKAGIIAAKLAAMLGKDKIDWERAWAATFGSSPDGLPAIGRARNMDNLWIAAGFGGNGIAFAALAAEILDASLREKADQDARCFDPYRFEND</sequence>
<keyword evidence="1" id="KW-0560">Oxidoreductase</keyword>
<feature type="domain" description="FAD dependent oxidoreductase" evidence="2">
    <location>
        <begin position="41"/>
        <end position="390"/>
    </location>
</feature>
<evidence type="ECO:0000313" key="4">
    <source>
        <dbReference type="Proteomes" id="UP000249082"/>
    </source>
</evidence>
<dbReference type="Pfam" id="PF01266">
    <property type="entry name" value="DAO"/>
    <property type="match status" value="1"/>
</dbReference>
<accession>A0A2W5NDX0</accession>
<dbReference type="SUPFAM" id="SSF51905">
    <property type="entry name" value="FAD/NAD(P)-binding domain"/>
    <property type="match status" value="1"/>
</dbReference>
<dbReference type="GO" id="GO:0016491">
    <property type="term" value="F:oxidoreductase activity"/>
    <property type="evidence" value="ECO:0007669"/>
    <property type="project" value="UniProtKB-KW"/>
</dbReference>